<dbReference type="Proteomes" id="UP000016933">
    <property type="component" value="Unassembled WGS sequence"/>
</dbReference>
<dbReference type="InterPro" id="IPR011989">
    <property type="entry name" value="ARM-like"/>
</dbReference>
<dbReference type="EMBL" id="KB446538">
    <property type="protein sequence ID" value="EME44850.1"/>
    <property type="molecule type" value="Genomic_DNA"/>
</dbReference>
<dbReference type="Pfam" id="PF24173">
    <property type="entry name" value="TPR_TTI1_N"/>
    <property type="match status" value="1"/>
</dbReference>
<proteinExistence type="predicted"/>
<dbReference type="OMA" id="PHPKKPW"/>
<protein>
    <submittedName>
        <fullName evidence="4">Uncharacterized protein</fullName>
    </submittedName>
</protein>
<gene>
    <name evidence="4" type="ORF">DOTSEDRAFT_70791</name>
</gene>
<dbReference type="InterPro" id="IPR049362">
    <property type="entry name" value="TTI1_rpt"/>
</dbReference>
<dbReference type="InterPro" id="IPR016024">
    <property type="entry name" value="ARM-type_fold"/>
</dbReference>
<feature type="domain" description="TTI1 N-terminal TPR" evidence="2">
    <location>
        <begin position="9"/>
        <end position="336"/>
    </location>
</feature>
<evidence type="ECO:0000313" key="5">
    <source>
        <dbReference type="Proteomes" id="UP000016933"/>
    </source>
</evidence>
<evidence type="ECO:0000259" key="2">
    <source>
        <dbReference type="Pfam" id="PF24173"/>
    </source>
</evidence>
<dbReference type="InterPro" id="IPR052587">
    <property type="entry name" value="TELO2-interacting_protein_1"/>
</dbReference>
<dbReference type="Pfam" id="PF24181">
    <property type="entry name" value="TPR_TTI1_C"/>
    <property type="match status" value="1"/>
</dbReference>
<dbReference type="HOGENOM" id="CLU_005544_0_0_1"/>
<sequence>MMDGRHDVFHKLKPPCVALSQAALSLNGPNPDTQLLTDRLENIRKALADVTSSYPLDAQLADYVFFPLSQVLKASQKVSIRCLELTFQSLAVLIHQGWRCNIQPLLAAQIVILCTMMAEREPKGLSFTTSTDDVQISALQCLHRLFEALNTSGEAGETLRSDANFPQLGQTISTILDAIVEGRVAEVQLSAMHALKALVDNVADRDVQAAFLPGIVSKLTKVLTPSTKQRRAPAILTDALYVLQRLFHNTLTDKVAGNVTNTTANNAVSKIISDEWLESAAARLQPAVANLVRLKDHSRLDVREALSRFCFTVIKDCQRTLKNCVRPVFETCLLLACGDQGENIKFSLESLATTDDEIAELLQVTLHDWLRSLTTKMQSTDEQAKVQRLQQISTAYSIIVNSGKGTVTIDTMLAQALRDSVVITLQLPGPKLSPTTVLPVQSLDLTILGDQQRSLEFASPLVQYKGQEAVLQQVEHITQMISCSSAEGTVAKSLSRMLQQSDGEAQLATLWMLLKSTETTLKIGHDSTAAFLNFGETTSGTSSTELEELYSFAMTSLTESNDGVADPRLQALSIQALALRARVAGRDFRHELIDALYPVLHTLATPDEPLQQHSVTALNVFADSCGYSSVQELIVDNVDYLTNAVALKLNSFDVSPQAPQVLLMMVRLAGPTLLPYLEDTIDSIFAALEDYHGYPLLVELLFKVLSVVAEEGAKAPQLAIEDDDRKQLSHVRQDTWQPISVSDLVAQLEDRAEESITASNAATMELEAHPERPWRSIENGDEEEDDIDEDNDSPPVEDVEIPPPAPKTFALLLKISELTQHFLPSASASLRTSLLGLIKTTTPALARHQNSFLPLINTLWPEVVSRLDDSEPQVVATSLRIVGLLCEHAGDFMRSRIAQLWPGIVEQYRIAARDIMNSSANSTTTAKNYHQFNSTTLISNDVHFRHAVARLNSSPADYTDTSIRIAWSSLIEVITAIVQYVPISPELFDEALQMLVPVLETGGVKDALTSDNADAVWLICLRAGLQNELGLPRSVQNVQWASVEVAG</sequence>
<dbReference type="Gene3D" id="1.25.10.10">
    <property type="entry name" value="Leucine-rich Repeat Variant"/>
    <property type="match status" value="1"/>
</dbReference>
<evidence type="ECO:0000259" key="3">
    <source>
        <dbReference type="Pfam" id="PF24181"/>
    </source>
</evidence>
<organism evidence="4 5">
    <name type="scientific">Dothistroma septosporum (strain NZE10 / CBS 128990)</name>
    <name type="common">Red band needle blight fungus</name>
    <name type="synonym">Mycosphaerella pini</name>
    <dbReference type="NCBI Taxonomy" id="675120"/>
    <lineage>
        <taxon>Eukaryota</taxon>
        <taxon>Fungi</taxon>
        <taxon>Dikarya</taxon>
        <taxon>Ascomycota</taxon>
        <taxon>Pezizomycotina</taxon>
        <taxon>Dothideomycetes</taxon>
        <taxon>Dothideomycetidae</taxon>
        <taxon>Mycosphaerellales</taxon>
        <taxon>Mycosphaerellaceae</taxon>
        <taxon>Dothistroma</taxon>
    </lineage>
</organism>
<dbReference type="eggNOG" id="KOG4524">
    <property type="taxonomic scope" value="Eukaryota"/>
</dbReference>
<dbReference type="STRING" id="675120.N1PR60"/>
<evidence type="ECO:0000256" key="1">
    <source>
        <dbReference type="SAM" id="MobiDB-lite"/>
    </source>
</evidence>
<dbReference type="PANTHER" id="PTHR18460:SF3">
    <property type="entry name" value="TELO2-INTERACTING PROTEIN 1 HOMOLOG"/>
    <property type="match status" value="1"/>
</dbReference>
<dbReference type="InterPro" id="IPR057567">
    <property type="entry name" value="TPR_TTI1_C"/>
</dbReference>
<dbReference type="GO" id="GO:0005737">
    <property type="term" value="C:cytoplasm"/>
    <property type="evidence" value="ECO:0007669"/>
    <property type="project" value="TreeGrafter"/>
</dbReference>
<reference evidence="4 5" key="2">
    <citation type="journal article" date="2012" name="PLoS Pathog.">
        <title>Diverse lifestyles and strategies of plant pathogenesis encoded in the genomes of eighteen Dothideomycetes fungi.</title>
        <authorList>
            <person name="Ohm R.A."/>
            <person name="Feau N."/>
            <person name="Henrissat B."/>
            <person name="Schoch C.L."/>
            <person name="Horwitz B.A."/>
            <person name="Barry K.W."/>
            <person name="Condon B.J."/>
            <person name="Copeland A.C."/>
            <person name="Dhillon B."/>
            <person name="Glaser F."/>
            <person name="Hesse C.N."/>
            <person name="Kosti I."/>
            <person name="LaButti K."/>
            <person name="Lindquist E.A."/>
            <person name="Lucas S."/>
            <person name="Salamov A.A."/>
            <person name="Bradshaw R.E."/>
            <person name="Ciuffetti L."/>
            <person name="Hamelin R.C."/>
            <person name="Kema G.H.J."/>
            <person name="Lawrence C."/>
            <person name="Scott J.A."/>
            <person name="Spatafora J.W."/>
            <person name="Turgeon B.G."/>
            <person name="de Wit P.J.G.M."/>
            <person name="Zhong S."/>
            <person name="Goodwin S.B."/>
            <person name="Grigoriev I.V."/>
        </authorList>
    </citation>
    <scope>NUCLEOTIDE SEQUENCE [LARGE SCALE GENOMIC DNA]</scope>
    <source>
        <strain evidence="5">NZE10 / CBS 128990</strain>
    </source>
</reference>
<dbReference type="Pfam" id="PF21547">
    <property type="entry name" value="TTI1"/>
    <property type="match status" value="1"/>
</dbReference>
<dbReference type="OrthoDB" id="49511at2759"/>
<dbReference type="PANTHER" id="PTHR18460">
    <property type="entry name" value="TEL2 INTERACTING PROTEIN 1 TTI1 FAMILY MEMBER"/>
    <property type="match status" value="1"/>
</dbReference>
<name>N1PR60_DOTSN</name>
<feature type="region of interest" description="Disordered" evidence="1">
    <location>
        <begin position="756"/>
        <end position="802"/>
    </location>
</feature>
<feature type="compositionally biased region" description="Basic and acidic residues" evidence="1">
    <location>
        <begin position="766"/>
        <end position="775"/>
    </location>
</feature>
<dbReference type="AlphaFoldDB" id="N1PR60"/>
<accession>N1PR60</accession>
<evidence type="ECO:0000313" key="4">
    <source>
        <dbReference type="EMBL" id="EME44850.1"/>
    </source>
</evidence>
<keyword evidence="5" id="KW-1185">Reference proteome</keyword>
<reference evidence="5" key="1">
    <citation type="journal article" date="2012" name="PLoS Genet.">
        <title>The genomes of the fungal plant pathogens Cladosporium fulvum and Dothistroma septosporum reveal adaptation to different hosts and lifestyles but also signatures of common ancestry.</title>
        <authorList>
            <person name="de Wit P.J.G.M."/>
            <person name="van der Burgt A."/>
            <person name="Oekmen B."/>
            <person name="Stergiopoulos I."/>
            <person name="Abd-Elsalam K.A."/>
            <person name="Aerts A.L."/>
            <person name="Bahkali A.H."/>
            <person name="Beenen H.G."/>
            <person name="Chettri P."/>
            <person name="Cox M.P."/>
            <person name="Datema E."/>
            <person name="de Vries R.P."/>
            <person name="Dhillon B."/>
            <person name="Ganley A.R."/>
            <person name="Griffiths S.A."/>
            <person name="Guo Y."/>
            <person name="Hamelin R.C."/>
            <person name="Henrissat B."/>
            <person name="Kabir M.S."/>
            <person name="Jashni M.K."/>
            <person name="Kema G."/>
            <person name="Klaubauf S."/>
            <person name="Lapidus A."/>
            <person name="Levasseur A."/>
            <person name="Lindquist E."/>
            <person name="Mehrabi R."/>
            <person name="Ohm R.A."/>
            <person name="Owen T.J."/>
            <person name="Salamov A."/>
            <person name="Schwelm A."/>
            <person name="Schijlen E."/>
            <person name="Sun H."/>
            <person name="van den Burg H.A."/>
            <person name="van Ham R.C.H.J."/>
            <person name="Zhang S."/>
            <person name="Goodwin S.B."/>
            <person name="Grigoriev I.V."/>
            <person name="Collemare J."/>
            <person name="Bradshaw R.E."/>
        </authorList>
    </citation>
    <scope>NUCLEOTIDE SEQUENCE [LARGE SCALE GENOMIC DNA]</scope>
    <source>
        <strain evidence="5">NZE10 / CBS 128990</strain>
    </source>
</reference>
<feature type="domain" description="TTI1 C-terminal TPR" evidence="3">
    <location>
        <begin position="743"/>
        <end position="925"/>
    </location>
</feature>
<dbReference type="SUPFAM" id="SSF48371">
    <property type="entry name" value="ARM repeat"/>
    <property type="match status" value="1"/>
</dbReference>
<feature type="compositionally biased region" description="Acidic residues" evidence="1">
    <location>
        <begin position="779"/>
        <end position="800"/>
    </location>
</feature>
<dbReference type="InterPro" id="IPR057566">
    <property type="entry name" value="TPR_TTI1_N"/>
</dbReference>